<evidence type="ECO:0000313" key="5">
    <source>
        <dbReference type="Proteomes" id="UP000321514"/>
    </source>
</evidence>
<dbReference type="Gene3D" id="3.40.50.300">
    <property type="entry name" value="P-loop containing nucleotide triphosphate hydrolases"/>
    <property type="match status" value="1"/>
</dbReference>
<keyword evidence="4" id="KW-1185">Reference proteome</keyword>
<comment type="caution">
    <text evidence="2">The sequence shown here is derived from an EMBL/GenBank/DDBJ whole genome shotgun (WGS) entry which is preliminary data.</text>
</comment>
<reference evidence="2 5" key="2">
    <citation type="submission" date="2019-07" db="EMBL/GenBank/DDBJ databases">
        <title>Whole genome shotgun sequence of Myxococcus fulvus NBRC 100333.</title>
        <authorList>
            <person name="Hosoyama A."/>
            <person name="Uohara A."/>
            <person name="Ohji S."/>
            <person name="Ichikawa N."/>
        </authorList>
    </citation>
    <scope>NUCLEOTIDE SEQUENCE [LARGE SCALE GENOMIC DNA]</scope>
    <source>
        <strain evidence="2 5">NBRC 100333</strain>
    </source>
</reference>
<dbReference type="InterPro" id="IPR050168">
    <property type="entry name" value="AAA_ATPase_domain"/>
</dbReference>
<gene>
    <name evidence="2" type="ORF">MFU01_76760</name>
    <name evidence="3" type="ORF">SAMN05443572_1117</name>
</gene>
<dbReference type="GO" id="GO:0005524">
    <property type="term" value="F:ATP binding"/>
    <property type="evidence" value="ECO:0007669"/>
    <property type="project" value="InterPro"/>
</dbReference>
<dbReference type="Proteomes" id="UP000321514">
    <property type="component" value="Unassembled WGS sequence"/>
</dbReference>
<dbReference type="RefSeq" id="WP_074957890.1">
    <property type="nucleotide sequence ID" value="NZ_BJXR01000066.1"/>
</dbReference>
<dbReference type="SUPFAM" id="SSF52540">
    <property type="entry name" value="P-loop containing nucleoside triphosphate hydrolases"/>
    <property type="match status" value="1"/>
</dbReference>
<dbReference type="GO" id="GO:0016887">
    <property type="term" value="F:ATP hydrolysis activity"/>
    <property type="evidence" value="ECO:0007669"/>
    <property type="project" value="InterPro"/>
</dbReference>
<evidence type="ECO:0000259" key="1">
    <source>
        <dbReference type="SMART" id="SM00382"/>
    </source>
</evidence>
<dbReference type="PANTHER" id="PTHR23077">
    <property type="entry name" value="AAA-FAMILY ATPASE"/>
    <property type="match status" value="1"/>
</dbReference>
<dbReference type="InterPro" id="IPR003959">
    <property type="entry name" value="ATPase_AAA_core"/>
</dbReference>
<dbReference type="CDD" id="cd19481">
    <property type="entry name" value="RecA-like_protease"/>
    <property type="match status" value="1"/>
</dbReference>
<dbReference type="EMBL" id="BJXR01000066">
    <property type="protein sequence ID" value="GEN12639.1"/>
    <property type="molecule type" value="Genomic_DNA"/>
</dbReference>
<evidence type="ECO:0000313" key="4">
    <source>
        <dbReference type="Proteomes" id="UP000183760"/>
    </source>
</evidence>
<dbReference type="OrthoDB" id="9809379at2"/>
<dbReference type="PANTHER" id="PTHR23077:SF198">
    <property type="entry name" value="ATP-DEPENDENT ZINC METALLOPROTEASE FTSH"/>
    <property type="match status" value="1"/>
</dbReference>
<dbReference type="InterPro" id="IPR027417">
    <property type="entry name" value="P-loop_NTPase"/>
</dbReference>
<evidence type="ECO:0000313" key="2">
    <source>
        <dbReference type="EMBL" id="GEN12639.1"/>
    </source>
</evidence>
<sequence>MATADQVKALIRSHADGDDTRFYAIAMQVAAQAARSGHGKFAQELRELVDQVKARVKATEPARGPNPVPLAQPRGELAGLLTVGYPKTRVSDMALPAPLRTRLDRVLTEQHERARLREHGFSPMRKLLLVGPPGTGKTMTAAALAGELGLPLFSIQLDGLITKYMGETAAKLRLVFDAIQSTRGVYLFDEFDALGGERGSKNDVGEIRRVLNSFLQFLEQDDSDSLVLGATNHVSLLDRALFRRFDAVLEYSLPTEEIATRVMKGRLVLLDTSNIEWHTAAEAAKGLSHAEIAMACEQAAKNAILDHTTAVRDVELVAALEERRGTNA</sequence>
<protein>
    <submittedName>
        <fullName evidence="2 3">ATPase</fullName>
    </submittedName>
</protein>
<dbReference type="Pfam" id="PF00004">
    <property type="entry name" value="AAA"/>
    <property type="match status" value="1"/>
</dbReference>
<dbReference type="AlphaFoldDB" id="A0A511TEN8"/>
<dbReference type="Proteomes" id="UP000183760">
    <property type="component" value="Unassembled WGS sequence"/>
</dbReference>
<reference evidence="3 4" key="1">
    <citation type="submission" date="2016-10" db="EMBL/GenBank/DDBJ databases">
        <authorList>
            <person name="Varghese N."/>
            <person name="Submissions S."/>
        </authorList>
    </citation>
    <scope>NUCLEOTIDE SEQUENCE [LARGE SCALE GENOMIC DNA]</scope>
    <source>
        <strain evidence="3 4">DSM 16525</strain>
    </source>
</reference>
<dbReference type="EMBL" id="FOIB01000011">
    <property type="protein sequence ID" value="SEU35780.1"/>
    <property type="molecule type" value="Genomic_DNA"/>
</dbReference>
<feature type="domain" description="AAA+ ATPase" evidence="1">
    <location>
        <begin position="123"/>
        <end position="255"/>
    </location>
</feature>
<accession>A0A511TEN8</accession>
<evidence type="ECO:0000313" key="3">
    <source>
        <dbReference type="EMBL" id="SEU35780.1"/>
    </source>
</evidence>
<proteinExistence type="predicted"/>
<name>A0A511TEN8_MYXFU</name>
<dbReference type="SMART" id="SM00382">
    <property type="entry name" value="AAA"/>
    <property type="match status" value="1"/>
</dbReference>
<dbReference type="InterPro" id="IPR003593">
    <property type="entry name" value="AAA+_ATPase"/>
</dbReference>
<organism evidence="2 5">
    <name type="scientific">Myxococcus fulvus</name>
    <dbReference type="NCBI Taxonomy" id="33"/>
    <lineage>
        <taxon>Bacteria</taxon>
        <taxon>Pseudomonadati</taxon>
        <taxon>Myxococcota</taxon>
        <taxon>Myxococcia</taxon>
        <taxon>Myxococcales</taxon>
        <taxon>Cystobacterineae</taxon>
        <taxon>Myxococcaceae</taxon>
        <taxon>Myxococcus</taxon>
    </lineage>
</organism>